<dbReference type="EMBL" id="PVLQ01000090">
    <property type="protein sequence ID" value="PRD64121.1"/>
    <property type="molecule type" value="Genomic_DNA"/>
</dbReference>
<organism evidence="5 6">
    <name type="scientific">Malikia granosa</name>
    <dbReference type="NCBI Taxonomy" id="263067"/>
    <lineage>
        <taxon>Bacteria</taxon>
        <taxon>Pseudomonadati</taxon>
        <taxon>Pseudomonadota</taxon>
        <taxon>Betaproteobacteria</taxon>
        <taxon>Burkholderiales</taxon>
        <taxon>Comamonadaceae</taxon>
        <taxon>Malikia</taxon>
    </lineage>
</organism>
<evidence type="ECO:0000259" key="4">
    <source>
        <dbReference type="PROSITE" id="PS50932"/>
    </source>
</evidence>
<evidence type="ECO:0000313" key="5">
    <source>
        <dbReference type="EMBL" id="PRD64121.1"/>
    </source>
</evidence>
<dbReference type="InterPro" id="IPR000843">
    <property type="entry name" value="HTH_LacI"/>
</dbReference>
<dbReference type="InterPro" id="IPR028082">
    <property type="entry name" value="Peripla_BP_I"/>
</dbReference>
<dbReference type="PANTHER" id="PTHR30146">
    <property type="entry name" value="LACI-RELATED TRANSCRIPTIONAL REPRESSOR"/>
    <property type="match status" value="1"/>
</dbReference>
<dbReference type="SUPFAM" id="SSF47413">
    <property type="entry name" value="lambda repressor-like DNA-binding domains"/>
    <property type="match status" value="1"/>
</dbReference>
<dbReference type="PROSITE" id="PS50932">
    <property type="entry name" value="HTH_LACI_2"/>
    <property type="match status" value="1"/>
</dbReference>
<dbReference type="Pfam" id="PF00356">
    <property type="entry name" value="LacI"/>
    <property type="match status" value="1"/>
</dbReference>
<proteinExistence type="predicted"/>
<dbReference type="CDD" id="cd06307">
    <property type="entry name" value="PBP1_sugar_binding"/>
    <property type="match status" value="1"/>
</dbReference>
<dbReference type="AlphaFoldDB" id="A0A2S9K118"/>
<dbReference type="Gene3D" id="1.10.260.40">
    <property type="entry name" value="lambda repressor-like DNA-binding domains"/>
    <property type="match status" value="1"/>
</dbReference>
<dbReference type="GO" id="GO:0000976">
    <property type="term" value="F:transcription cis-regulatory region binding"/>
    <property type="evidence" value="ECO:0007669"/>
    <property type="project" value="TreeGrafter"/>
</dbReference>
<reference evidence="5 6" key="1">
    <citation type="submission" date="2018-03" db="EMBL/GenBank/DDBJ databases">
        <title>Comparative genomics illustrates the genes involved in a hyperalkaliphilic mechanisms of Serpentinomonas isolated from highly-alkaline calcium-rich serpentinized springs.</title>
        <authorList>
            <person name="Suzuki S."/>
            <person name="Ishii S."/>
            <person name="Walworth N."/>
            <person name="Bird L."/>
            <person name="Kuenen J.G."/>
            <person name="Nealson K.H."/>
        </authorList>
    </citation>
    <scope>NUCLEOTIDE SEQUENCE [LARGE SCALE GENOMIC DNA]</scope>
    <source>
        <strain evidence="5 6">P1</strain>
    </source>
</reference>
<dbReference type="Gene3D" id="3.40.50.2300">
    <property type="match status" value="2"/>
</dbReference>
<evidence type="ECO:0000256" key="2">
    <source>
        <dbReference type="ARBA" id="ARBA00023125"/>
    </source>
</evidence>
<accession>A0A2S9K118</accession>
<protein>
    <submittedName>
        <fullName evidence="5">Transcriptional regulator</fullName>
    </submittedName>
</protein>
<dbReference type="Pfam" id="PF13407">
    <property type="entry name" value="Peripla_BP_4"/>
    <property type="match status" value="1"/>
</dbReference>
<dbReference type="PANTHER" id="PTHR30146:SF152">
    <property type="entry name" value="TRANSCRIPTIONAL REGULATORY PROTEIN"/>
    <property type="match status" value="1"/>
</dbReference>
<dbReference type="GO" id="GO:0003700">
    <property type="term" value="F:DNA-binding transcription factor activity"/>
    <property type="evidence" value="ECO:0007669"/>
    <property type="project" value="TreeGrafter"/>
</dbReference>
<sequence>MARPTIRDLAEAAQVSVATVNRVIGGSGKVREVTMSRVLEAAREIGFYGIGALEQRIDAASPRHRLGVIVQTPHRLFSTLLTRSFEAAAPGIQEGDVRLRSAHLDDLSPEGVAAQMQALAAESDALAVLAAEHPIVTDMIDRLAQDGVPTVALVSPLAARSRVGYVGLDSWKVGRTAAWTFGHACRQPGKLGLLVGTHRYRCHDLYESGFRSYLREHAGEFTLLEPMSTFESDAIARELTEKLLRQHPDLRGLYVSGGGIGGALAAIRESGRAGGLVTVGHDLMATTQAGLLDGSLTLVISHPFERVAREAILATIRARNATSDAGTQSVLVPLELYTRENI</sequence>
<dbReference type="Proteomes" id="UP000238589">
    <property type="component" value="Unassembled WGS sequence"/>
</dbReference>
<dbReference type="InterPro" id="IPR010982">
    <property type="entry name" value="Lambda_DNA-bd_dom_sf"/>
</dbReference>
<keyword evidence="2" id="KW-0238">DNA-binding</keyword>
<dbReference type="OrthoDB" id="9805774at2"/>
<dbReference type="SMART" id="SM00354">
    <property type="entry name" value="HTH_LACI"/>
    <property type="match status" value="1"/>
</dbReference>
<dbReference type="SUPFAM" id="SSF53822">
    <property type="entry name" value="Periplasmic binding protein-like I"/>
    <property type="match status" value="1"/>
</dbReference>
<keyword evidence="1" id="KW-0805">Transcription regulation</keyword>
<evidence type="ECO:0000256" key="1">
    <source>
        <dbReference type="ARBA" id="ARBA00023015"/>
    </source>
</evidence>
<keyword evidence="6" id="KW-1185">Reference proteome</keyword>
<keyword evidence="3" id="KW-0804">Transcription</keyword>
<evidence type="ECO:0000313" key="6">
    <source>
        <dbReference type="Proteomes" id="UP000238589"/>
    </source>
</evidence>
<dbReference type="PROSITE" id="PS00356">
    <property type="entry name" value="HTH_LACI_1"/>
    <property type="match status" value="1"/>
</dbReference>
<evidence type="ECO:0000256" key="3">
    <source>
        <dbReference type="ARBA" id="ARBA00023163"/>
    </source>
</evidence>
<dbReference type="CDD" id="cd01392">
    <property type="entry name" value="HTH_LacI"/>
    <property type="match status" value="1"/>
</dbReference>
<name>A0A2S9K118_9BURK</name>
<comment type="caution">
    <text evidence="5">The sequence shown here is derived from an EMBL/GenBank/DDBJ whole genome shotgun (WGS) entry which is preliminary data.</text>
</comment>
<dbReference type="RefSeq" id="WP_105749554.1">
    <property type="nucleotide sequence ID" value="NZ_PVLQ01000090.1"/>
</dbReference>
<gene>
    <name evidence="5" type="ORF">C6P64_16055</name>
</gene>
<feature type="domain" description="HTH lacI-type" evidence="4">
    <location>
        <begin position="4"/>
        <end position="47"/>
    </location>
</feature>
<dbReference type="InterPro" id="IPR025997">
    <property type="entry name" value="SBP_2_dom"/>
</dbReference>